<dbReference type="Proteomes" id="UP000197587">
    <property type="component" value="Unassembled WGS sequence"/>
</dbReference>
<evidence type="ECO:0000313" key="3">
    <source>
        <dbReference type="Proteomes" id="UP000197587"/>
    </source>
</evidence>
<evidence type="ECO:0000256" key="1">
    <source>
        <dbReference type="SAM" id="Phobius"/>
    </source>
</evidence>
<proteinExistence type="predicted"/>
<keyword evidence="1" id="KW-1133">Transmembrane helix</keyword>
<keyword evidence="1" id="KW-0472">Membrane</keyword>
<keyword evidence="3" id="KW-1185">Reference proteome</keyword>
<dbReference type="EMBL" id="JASZ02000007">
    <property type="protein sequence ID" value="OWK98652.1"/>
    <property type="molecule type" value="Genomic_DNA"/>
</dbReference>
<dbReference type="RefSeq" id="WP_088263749.1">
    <property type="nucleotide sequence ID" value="NZ_JASZ02000007.1"/>
</dbReference>
<evidence type="ECO:0000313" key="2">
    <source>
        <dbReference type="EMBL" id="OWK98652.1"/>
    </source>
</evidence>
<accession>A0A246BAD8</accession>
<keyword evidence="1" id="KW-0812">Transmembrane</keyword>
<gene>
    <name evidence="2" type="ORF">AP75_05030</name>
</gene>
<comment type="caution">
    <text evidence="2">The sequence shown here is derived from an EMBL/GenBank/DDBJ whole genome shotgun (WGS) entry which is preliminary data.</text>
</comment>
<organism evidence="2 3">
    <name type="scientific">Kaistella haifensis DSM 19056</name>
    <dbReference type="NCBI Taxonomy" id="1450526"/>
    <lineage>
        <taxon>Bacteria</taxon>
        <taxon>Pseudomonadati</taxon>
        <taxon>Bacteroidota</taxon>
        <taxon>Flavobacteriia</taxon>
        <taxon>Flavobacteriales</taxon>
        <taxon>Weeksellaceae</taxon>
        <taxon>Chryseobacterium group</taxon>
        <taxon>Kaistella</taxon>
    </lineage>
</organism>
<dbReference type="AlphaFoldDB" id="A0A246BAD8"/>
<sequence length="178" mass="20340">METKIERENLNDSELRSTGVQNLLNKLPYWLILKGNFLISVILIIFLLFIGYSVKYPEFVNSKITIIPQNIQNNNQKNKTIAGLLTVSKSDSKKIKIGQKVIIKLYDFPYQEYGVLEGQVHNTSLIPNGKNDFYVNVYFPKGLKTSFAKNIPSNKELKGSAEIVINTELIKKLFNQIK</sequence>
<reference evidence="2 3" key="1">
    <citation type="submission" date="2017-05" db="EMBL/GenBank/DDBJ databases">
        <title>Genome of Chryseobacterium haifense.</title>
        <authorList>
            <person name="Newman J.D."/>
        </authorList>
    </citation>
    <scope>NUCLEOTIDE SEQUENCE [LARGE SCALE GENOMIC DNA]</scope>
    <source>
        <strain evidence="2 3">DSM 19056</strain>
    </source>
</reference>
<evidence type="ECO:0008006" key="4">
    <source>
        <dbReference type="Google" id="ProtNLM"/>
    </source>
</evidence>
<protein>
    <recommendedName>
        <fullName evidence="4">HlyD family secretion protein</fullName>
    </recommendedName>
</protein>
<feature type="transmembrane region" description="Helical" evidence="1">
    <location>
        <begin position="29"/>
        <end position="54"/>
    </location>
</feature>
<name>A0A246BAD8_9FLAO</name>